<protein>
    <recommendedName>
        <fullName evidence="3">RNase H type-1 domain-containing protein</fullName>
    </recommendedName>
</protein>
<name>A0A2P5Y9C2_GOSBA</name>
<dbReference type="Proteomes" id="UP000239757">
    <property type="component" value="Unassembled WGS sequence"/>
</dbReference>
<evidence type="ECO:0000313" key="1">
    <source>
        <dbReference type="EMBL" id="PPS12193.1"/>
    </source>
</evidence>
<proteinExistence type="predicted"/>
<gene>
    <name evidence="1" type="ORF">GOBAR_AA08447</name>
</gene>
<accession>A0A2P5Y9C2</accession>
<dbReference type="AlphaFoldDB" id="A0A2P5Y9C2"/>
<dbReference type="EMBL" id="KZ663510">
    <property type="protein sequence ID" value="PPS12193.1"/>
    <property type="molecule type" value="Genomic_DNA"/>
</dbReference>
<sequence length="201" mass="23340">MSHLMRTLQSKIWCDRMASGTRTGRGWAVGFLEKWCLKLGAYCPLQMMLDLIFELGIGLRILQSILLNHDRINLDDGIWITFFCLSIWLLWKRRNTFVFQGAHSDSKELMRTALSWARLYNDTLANRKFEMMSDDSMQWTAPKDDWVKLNSDGLVDLDINIAAVGGLLRNSAGEWILGFAKKFVMFRYSKLKLARYWKGSN</sequence>
<evidence type="ECO:0000313" key="2">
    <source>
        <dbReference type="Proteomes" id="UP000239757"/>
    </source>
</evidence>
<reference evidence="1 2" key="1">
    <citation type="submission" date="2015-01" db="EMBL/GenBank/DDBJ databases">
        <title>Genome of allotetraploid Gossypium barbadense reveals genomic plasticity and fiber elongation in cotton evolution.</title>
        <authorList>
            <person name="Chen X."/>
            <person name="Liu X."/>
            <person name="Zhao B."/>
            <person name="Zheng H."/>
            <person name="Hu Y."/>
            <person name="Lu G."/>
            <person name="Yang C."/>
            <person name="Chen J."/>
            <person name="Shan C."/>
            <person name="Zhang L."/>
            <person name="Zhou Y."/>
            <person name="Wang L."/>
            <person name="Guo W."/>
            <person name="Bai Y."/>
            <person name="Ruan J."/>
            <person name="Shangguan X."/>
            <person name="Mao Y."/>
            <person name="Jiang J."/>
            <person name="Zhu Y."/>
            <person name="Lei J."/>
            <person name="Kang H."/>
            <person name="Chen S."/>
            <person name="He X."/>
            <person name="Wang R."/>
            <person name="Wang Y."/>
            <person name="Chen J."/>
            <person name="Wang L."/>
            <person name="Yu S."/>
            <person name="Wang B."/>
            <person name="Wei J."/>
            <person name="Song S."/>
            <person name="Lu X."/>
            <person name="Gao Z."/>
            <person name="Gu W."/>
            <person name="Deng X."/>
            <person name="Ma D."/>
            <person name="Wang S."/>
            <person name="Liang W."/>
            <person name="Fang L."/>
            <person name="Cai C."/>
            <person name="Zhu X."/>
            <person name="Zhou B."/>
            <person name="Zhang Y."/>
            <person name="Chen Z."/>
            <person name="Xu S."/>
            <person name="Zhu R."/>
            <person name="Wang S."/>
            <person name="Zhang T."/>
            <person name="Zhao G."/>
        </authorList>
    </citation>
    <scope>NUCLEOTIDE SEQUENCE [LARGE SCALE GENOMIC DNA]</scope>
    <source>
        <strain evidence="2">cv. Xinhai21</strain>
        <tissue evidence="1">Leaf</tissue>
    </source>
</reference>
<evidence type="ECO:0008006" key="3">
    <source>
        <dbReference type="Google" id="ProtNLM"/>
    </source>
</evidence>
<dbReference type="OrthoDB" id="1000395at2759"/>
<organism evidence="1 2">
    <name type="scientific">Gossypium barbadense</name>
    <name type="common">Sea Island cotton</name>
    <name type="synonym">Hibiscus barbadensis</name>
    <dbReference type="NCBI Taxonomy" id="3634"/>
    <lineage>
        <taxon>Eukaryota</taxon>
        <taxon>Viridiplantae</taxon>
        <taxon>Streptophyta</taxon>
        <taxon>Embryophyta</taxon>
        <taxon>Tracheophyta</taxon>
        <taxon>Spermatophyta</taxon>
        <taxon>Magnoliopsida</taxon>
        <taxon>eudicotyledons</taxon>
        <taxon>Gunneridae</taxon>
        <taxon>Pentapetalae</taxon>
        <taxon>rosids</taxon>
        <taxon>malvids</taxon>
        <taxon>Malvales</taxon>
        <taxon>Malvaceae</taxon>
        <taxon>Malvoideae</taxon>
        <taxon>Gossypium</taxon>
    </lineage>
</organism>